<name>A0ACD1ISZ7_9EURO</name>
<dbReference type="EMBL" id="KZ824536">
    <property type="protein sequence ID" value="RAK93564.1"/>
    <property type="molecule type" value="Genomic_DNA"/>
</dbReference>
<evidence type="ECO:0000313" key="1">
    <source>
        <dbReference type="EMBL" id="RAK93564.1"/>
    </source>
</evidence>
<proteinExistence type="predicted"/>
<sequence>MGHWAYDVRRSEAIDVPALFRVTTTTIIDDDDDDDDDDDNNNNNLITTAITVTVTTVSHHRRRRQQQLRYDLGDHPYRFGPAASESLAAAKCIPLWLQNYSATRPLLCQSGALGWAGLTLVSLPPRRSFITPTLPEALTTGPGSGLGQFCGQASL</sequence>
<gene>
    <name evidence="1" type="ORF">BO79DRAFT_250190</name>
</gene>
<accession>A0ACD1ISZ7</accession>
<keyword evidence="2" id="KW-1185">Reference proteome</keyword>
<protein>
    <submittedName>
        <fullName evidence="1">Uncharacterized protein</fullName>
    </submittedName>
</protein>
<evidence type="ECO:0000313" key="2">
    <source>
        <dbReference type="Proteomes" id="UP000249748"/>
    </source>
</evidence>
<organism evidence="1 2">
    <name type="scientific">Aspergillus costaricaensis CBS 115574</name>
    <dbReference type="NCBI Taxonomy" id="1448317"/>
    <lineage>
        <taxon>Eukaryota</taxon>
        <taxon>Fungi</taxon>
        <taxon>Dikarya</taxon>
        <taxon>Ascomycota</taxon>
        <taxon>Pezizomycotina</taxon>
        <taxon>Eurotiomycetes</taxon>
        <taxon>Eurotiomycetidae</taxon>
        <taxon>Eurotiales</taxon>
        <taxon>Aspergillaceae</taxon>
        <taxon>Aspergillus</taxon>
        <taxon>Aspergillus subgen. Circumdati</taxon>
    </lineage>
</organism>
<dbReference type="Proteomes" id="UP000249748">
    <property type="component" value="Unassembled WGS sequence"/>
</dbReference>
<reference evidence="1" key="1">
    <citation type="submission" date="2018-02" db="EMBL/GenBank/DDBJ databases">
        <title>The genomes of Aspergillus section Nigri reveals drivers in fungal speciation.</title>
        <authorList>
            <consortium name="DOE Joint Genome Institute"/>
            <person name="Vesth T.C."/>
            <person name="Nybo J."/>
            <person name="Theobald S."/>
            <person name="Brandl J."/>
            <person name="Frisvad J.C."/>
            <person name="Nielsen K.F."/>
            <person name="Lyhne E.K."/>
            <person name="Kogle M.E."/>
            <person name="Kuo A."/>
            <person name="Riley R."/>
            <person name="Clum A."/>
            <person name="Nolan M."/>
            <person name="Lipzen A."/>
            <person name="Salamov A."/>
            <person name="Henrissat B."/>
            <person name="Wiebenga A."/>
            <person name="De vries R.P."/>
            <person name="Grigoriev I.V."/>
            <person name="Mortensen U.H."/>
            <person name="Andersen M.R."/>
            <person name="Baker S.E."/>
        </authorList>
    </citation>
    <scope>NUCLEOTIDE SEQUENCE</scope>
    <source>
        <strain evidence="1">CBS 115574</strain>
    </source>
</reference>